<dbReference type="PROSITE" id="PS50041">
    <property type="entry name" value="C_TYPE_LECTIN_2"/>
    <property type="match status" value="1"/>
</dbReference>
<protein>
    <recommendedName>
        <fullName evidence="1">C-type lectin domain-containing protein</fullName>
    </recommendedName>
</protein>
<dbReference type="Proteomes" id="UP001381693">
    <property type="component" value="Unassembled WGS sequence"/>
</dbReference>
<dbReference type="EMBL" id="JAXCGZ010009456">
    <property type="protein sequence ID" value="KAK7077211.1"/>
    <property type="molecule type" value="Genomic_DNA"/>
</dbReference>
<accession>A0AAN9A1R4</accession>
<comment type="caution">
    <text evidence="2">The sequence shown here is derived from an EMBL/GenBank/DDBJ whole genome shotgun (WGS) entry which is preliminary data.</text>
</comment>
<dbReference type="Pfam" id="PF00059">
    <property type="entry name" value="Lectin_C"/>
    <property type="match status" value="1"/>
</dbReference>
<dbReference type="AlphaFoldDB" id="A0AAN9A1R4"/>
<evidence type="ECO:0000313" key="3">
    <source>
        <dbReference type="Proteomes" id="UP001381693"/>
    </source>
</evidence>
<dbReference type="SMART" id="SM00034">
    <property type="entry name" value="CLECT"/>
    <property type="match status" value="1"/>
</dbReference>
<dbReference type="PANTHER" id="PTHR45710">
    <property type="entry name" value="C-TYPE LECTIN DOMAIN-CONTAINING PROTEIN 180"/>
    <property type="match status" value="1"/>
</dbReference>
<dbReference type="InterPro" id="IPR001304">
    <property type="entry name" value="C-type_lectin-like"/>
</dbReference>
<evidence type="ECO:0000313" key="2">
    <source>
        <dbReference type="EMBL" id="KAK7077211.1"/>
    </source>
</evidence>
<dbReference type="CDD" id="cd00037">
    <property type="entry name" value="CLECT"/>
    <property type="match status" value="1"/>
</dbReference>
<gene>
    <name evidence="2" type="ORF">SK128_007105</name>
</gene>
<feature type="domain" description="C-type lectin" evidence="1">
    <location>
        <begin position="85"/>
        <end position="216"/>
    </location>
</feature>
<name>A0AAN9A1R4_HALRR</name>
<dbReference type="SUPFAM" id="SSF56436">
    <property type="entry name" value="C-type lectin-like"/>
    <property type="match status" value="1"/>
</dbReference>
<keyword evidence="3" id="KW-1185">Reference proteome</keyword>
<dbReference type="InterPro" id="IPR016186">
    <property type="entry name" value="C-type_lectin-like/link_sf"/>
</dbReference>
<dbReference type="InterPro" id="IPR016187">
    <property type="entry name" value="CTDL_fold"/>
</dbReference>
<dbReference type="InterPro" id="IPR050828">
    <property type="entry name" value="C-type_lectin/matrix_domain"/>
</dbReference>
<reference evidence="2 3" key="1">
    <citation type="submission" date="2023-11" db="EMBL/GenBank/DDBJ databases">
        <title>Halocaridina rubra genome assembly.</title>
        <authorList>
            <person name="Smith C."/>
        </authorList>
    </citation>
    <scope>NUCLEOTIDE SEQUENCE [LARGE SCALE GENOMIC DNA]</scope>
    <source>
        <strain evidence="2">EP-1</strain>
        <tissue evidence="2">Whole</tissue>
    </source>
</reference>
<organism evidence="2 3">
    <name type="scientific">Halocaridina rubra</name>
    <name type="common">Hawaiian red shrimp</name>
    <dbReference type="NCBI Taxonomy" id="373956"/>
    <lineage>
        <taxon>Eukaryota</taxon>
        <taxon>Metazoa</taxon>
        <taxon>Ecdysozoa</taxon>
        <taxon>Arthropoda</taxon>
        <taxon>Crustacea</taxon>
        <taxon>Multicrustacea</taxon>
        <taxon>Malacostraca</taxon>
        <taxon>Eumalacostraca</taxon>
        <taxon>Eucarida</taxon>
        <taxon>Decapoda</taxon>
        <taxon>Pleocyemata</taxon>
        <taxon>Caridea</taxon>
        <taxon>Atyoidea</taxon>
        <taxon>Atyidae</taxon>
        <taxon>Halocaridina</taxon>
    </lineage>
</organism>
<proteinExistence type="predicted"/>
<dbReference type="Gene3D" id="3.10.100.10">
    <property type="entry name" value="Mannose-Binding Protein A, subunit A"/>
    <property type="match status" value="1"/>
</dbReference>
<dbReference type="PANTHER" id="PTHR45710:SF26">
    <property type="entry name" value="RH26557P"/>
    <property type="match status" value="1"/>
</dbReference>
<evidence type="ECO:0000259" key="1">
    <source>
        <dbReference type="PROSITE" id="PS50041"/>
    </source>
</evidence>
<sequence>MTQVVKETLAKSTRHLEKLRRSSLGYLDAAVTSISSSAVASAQSTTMQLKEALKALDMHVGEKLHKLQSSMSQLVTVCPPKYTNVGGTCLLAFSDLLTTWETARQICHQERGDLILIPDAEMMNHLQVFVYSTHAKNTDVAPPYWVGARKRESQWWWLNECLVTLKISDATLPDTLQNINNTQNSTDNGDECLMSWGTGAELLRSSCDSLRAVLCQYQSHYANVTSEISNDQIIDEIKHSTEQPNIILEPDNNALNFDTQYDYLTYSFK</sequence>